<organism evidence="2 3">
    <name type="scientific">Clostridium estertheticum</name>
    <dbReference type="NCBI Taxonomy" id="238834"/>
    <lineage>
        <taxon>Bacteria</taxon>
        <taxon>Bacillati</taxon>
        <taxon>Bacillota</taxon>
        <taxon>Clostridia</taxon>
        <taxon>Eubacteriales</taxon>
        <taxon>Clostridiaceae</taxon>
        <taxon>Clostridium</taxon>
    </lineage>
</organism>
<dbReference type="RefSeq" id="WP_216119514.1">
    <property type="nucleotide sequence ID" value="NZ_CP086239.1"/>
</dbReference>
<evidence type="ECO:0000259" key="1">
    <source>
        <dbReference type="Pfam" id="PF16552"/>
    </source>
</evidence>
<dbReference type="Pfam" id="PF16552">
    <property type="entry name" value="OAM_alpha"/>
    <property type="match status" value="1"/>
</dbReference>
<proteinExistence type="predicted"/>
<reference evidence="2" key="1">
    <citation type="submission" date="2021-11" db="EMBL/GenBank/DDBJ databases">
        <title>Clostridia strains as spoilage organisms.</title>
        <authorList>
            <person name="Wambui J."/>
            <person name="Stevens M.J.A."/>
            <person name="Stephan R."/>
        </authorList>
    </citation>
    <scope>NUCLEOTIDE SEQUENCE</scope>
    <source>
        <strain evidence="2">CF009</strain>
    </source>
</reference>
<gene>
    <name evidence="2" type="ORF">LL038_00350</name>
</gene>
<dbReference type="EMBL" id="CP086239">
    <property type="protein sequence ID" value="WAG60739.1"/>
    <property type="molecule type" value="Genomic_DNA"/>
</dbReference>
<protein>
    <submittedName>
        <fullName evidence="2">Ornithine aminomutase subunit alpha</fullName>
    </submittedName>
</protein>
<feature type="domain" description="D-Lysine 5,6-aminomutase alpha subunit" evidence="1">
    <location>
        <begin position="2"/>
        <end position="114"/>
    </location>
</feature>
<dbReference type="InterPro" id="IPR015130">
    <property type="entry name" value="Lys-AminoMut_A"/>
</dbReference>
<dbReference type="Proteomes" id="UP001164733">
    <property type="component" value="Chromosome"/>
</dbReference>
<sequence length="121" mass="13868">MRREDDFEIRREHLKNLTNDQLYDRFWSLTNQVVKPMVDLAYTHTSPAIERSVVLRMGFSSLQAQPIISYGTKWNLLGKGIGNVILTYAKFKNIDYIKAGVELSKGIGWDVVSEKMKGSDN</sequence>
<name>A0AA47EJW5_9CLOT</name>
<evidence type="ECO:0000313" key="2">
    <source>
        <dbReference type="EMBL" id="WAG60739.1"/>
    </source>
</evidence>
<dbReference type="AlphaFoldDB" id="A0AA47EJW5"/>
<evidence type="ECO:0000313" key="3">
    <source>
        <dbReference type="Proteomes" id="UP001164733"/>
    </source>
</evidence>
<accession>A0AA47EJW5</accession>